<accession>A0A4R8ZYN9</accession>
<reference evidence="2 3" key="1">
    <citation type="submission" date="2019-03" db="EMBL/GenBank/DDBJ databases">
        <title>Genomics of glacier-inhabiting Cryobacterium strains.</title>
        <authorList>
            <person name="Liu Q."/>
            <person name="Xin Y.-H."/>
        </authorList>
    </citation>
    <scope>NUCLEOTIDE SEQUENCE [LARGE SCALE GENOMIC DNA]</scope>
    <source>
        <strain evidence="2 3">Hh14</strain>
    </source>
</reference>
<sequence length="210" mass="21818">MTNPGTSTRKRFWFDPRFTLGLVLVVASVAGVAAIVVRAERTTAVYAAAEALTVGDRIHAADLTRRDVRLDGAADLYLTPALLPAEGVLVTRTVVAGELVPASAVGSVKGELFTSLVVTLRGLLAQSVTAGSVVDVWAAVKSDSSRYAPPGILVSAATVVRVVEQNGILTTTDAPMVEILVPKNAVSTVLEAIANDDAVSIVAVNTDVER</sequence>
<evidence type="ECO:0000313" key="2">
    <source>
        <dbReference type="EMBL" id="TFD48990.1"/>
    </source>
</evidence>
<name>A0A4R8ZYN9_9MICO</name>
<evidence type="ECO:0000259" key="1">
    <source>
        <dbReference type="SMART" id="SM00858"/>
    </source>
</evidence>
<feature type="domain" description="SAF" evidence="1">
    <location>
        <begin position="43"/>
        <end position="106"/>
    </location>
</feature>
<protein>
    <recommendedName>
        <fullName evidence="1">SAF domain-containing protein</fullName>
    </recommendedName>
</protein>
<comment type="caution">
    <text evidence="2">The sequence shown here is derived from an EMBL/GenBank/DDBJ whole genome shotgun (WGS) entry which is preliminary data.</text>
</comment>
<dbReference type="InterPro" id="IPR013974">
    <property type="entry name" value="SAF"/>
</dbReference>
<gene>
    <name evidence="2" type="ORF">E3T55_13225</name>
</gene>
<dbReference type="EMBL" id="SOHE01000053">
    <property type="protein sequence ID" value="TFD48990.1"/>
    <property type="molecule type" value="Genomic_DNA"/>
</dbReference>
<dbReference type="OrthoDB" id="5083100at2"/>
<evidence type="ECO:0000313" key="3">
    <source>
        <dbReference type="Proteomes" id="UP000297447"/>
    </source>
</evidence>
<dbReference type="RefSeq" id="WP_134520014.1">
    <property type="nucleotide sequence ID" value="NZ_SOHE01000053.1"/>
</dbReference>
<dbReference type="CDD" id="cd11614">
    <property type="entry name" value="SAF_CpaB_FlgA_like"/>
    <property type="match status" value="1"/>
</dbReference>
<dbReference type="AlphaFoldDB" id="A0A4R8ZYN9"/>
<dbReference type="Proteomes" id="UP000297447">
    <property type="component" value="Unassembled WGS sequence"/>
</dbReference>
<proteinExistence type="predicted"/>
<dbReference type="SMART" id="SM00858">
    <property type="entry name" value="SAF"/>
    <property type="match status" value="1"/>
</dbReference>
<organism evidence="2 3">
    <name type="scientific">Cryobacterium frigoriphilum</name>
    <dbReference type="NCBI Taxonomy" id="1259150"/>
    <lineage>
        <taxon>Bacteria</taxon>
        <taxon>Bacillati</taxon>
        <taxon>Actinomycetota</taxon>
        <taxon>Actinomycetes</taxon>
        <taxon>Micrococcales</taxon>
        <taxon>Microbacteriaceae</taxon>
        <taxon>Cryobacterium</taxon>
    </lineage>
</organism>
<keyword evidence="3" id="KW-1185">Reference proteome</keyword>